<feature type="active site" description="Tele-AMP-histidine intermediate" evidence="1">
    <location>
        <position position="374"/>
    </location>
</feature>
<dbReference type="Pfam" id="PF01230">
    <property type="entry name" value="HIT"/>
    <property type="match status" value="1"/>
</dbReference>
<keyword evidence="6" id="KW-1185">Reference proteome</keyword>
<protein>
    <recommendedName>
        <fullName evidence="4">HIT domain-containing protein</fullName>
    </recommendedName>
</protein>
<dbReference type="InterPro" id="IPR036265">
    <property type="entry name" value="HIT-like_sf"/>
</dbReference>
<dbReference type="InterPro" id="IPR011013">
    <property type="entry name" value="Gal_mutarotase_sf_dom"/>
</dbReference>
<dbReference type="GO" id="GO:0016853">
    <property type="term" value="F:isomerase activity"/>
    <property type="evidence" value="ECO:0007669"/>
    <property type="project" value="InterPro"/>
</dbReference>
<dbReference type="PANTHER" id="PTHR46648:SF1">
    <property type="entry name" value="ADENOSINE 5'-MONOPHOSPHORAMIDASE HNT1"/>
    <property type="match status" value="1"/>
</dbReference>
<dbReference type="InterPro" id="IPR014718">
    <property type="entry name" value="GH-type_carb-bd"/>
</dbReference>
<dbReference type="PANTHER" id="PTHR46648">
    <property type="entry name" value="HIT FAMILY PROTEIN 1"/>
    <property type="match status" value="1"/>
</dbReference>
<name>A0AAD6IY17_DREDA</name>
<dbReference type="PRINTS" id="PR00332">
    <property type="entry name" value="HISTRIAD"/>
</dbReference>
<dbReference type="InterPro" id="IPR001310">
    <property type="entry name" value="Histidine_triad_HIT"/>
</dbReference>
<feature type="domain" description="HIT" evidence="4">
    <location>
        <begin position="284"/>
        <end position="389"/>
    </location>
</feature>
<dbReference type="PROSITE" id="PS00545">
    <property type="entry name" value="ALDOSE_1_EPIMERASE"/>
    <property type="match status" value="1"/>
</dbReference>
<proteinExistence type="predicted"/>
<dbReference type="PROSITE" id="PS51084">
    <property type="entry name" value="HIT_2"/>
    <property type="match status" value="1"/>
</dbReference>
<evidence type="ECO:0000313" key="5">
    <source>
        <dbReference type="EMBL" id="KAJ6260402.1"/>
    </source>
</evidence>
<feature type="short sequence motif" description="Histidine triad motif" evidence="2 3">
    <location>
        <begin position="372"/>
        <end position="376"/>
    </location>
</feature>
<evidence type="ECO:0000259" key="4">
    <source>
        <dbReference type="PROSITE" id="PS51084"/>
    </source>
</evidence>
<sequence length="418" mass="46331">MTTDITAAGPFKFIPQGAIVQEWVVGGRNIVLGFKDPAEYAKSNPAFFGATIGRWDKKYWTGPVKETSKDGSEILVYSYKSPHLDEKFPGALDVSVRYTVRTERTDEADISVLEIEFEAQLAPDSPEDWAVISMTNHSYFNIGDQSTIAGTQVTIPDNTNIETNEVDIPTGKLKPFPGVESGVPFTLGPEEPDIDNGFALMTDVAAVPMDSRSKHQLRDPTPHGHAYNYTGKYIETEPRPDGTLAYGKRAGFCVEPARYTNAANMPEWKHMVLLRKGQTYGSRVVWKAWKREIPSLKLVDTPKVYAFLDIQPLSKGHALVIPKTHGEKLTDIPDEELAEMLPVAKKLALAVGAKDYNILQNNGRIAHQVVDHVHVHMVGGARQIPKPNEEEGLTIGWPAKQVDSNELKAYQEELKGKL</sequence>
<dbReference type="AlphaFoldDB" id="A0AAD6IY17"/>
<comment type="caution">
    <text evidence="5">The sequence shown here is derived from an EMBL/GenBank/DDBJ whole genome shotgun (WGS) entry which is preliminary data.</text>
</comment>
<dbReference type="PROSITE" id="PS00892">
    <property type="entry name" value="HIT_1"/>
    <property type="match status" value="1"/>
</dbReference>
<evidence type="ECO:0000256" key="3">
    <source>
        <dbReference type="PROSITE-ProRule" id="PRU00464"/>
    </source>
</evidence>
<dbReference type="Pfam" id="PF01263">
    <property type="entry name" value="Aldose_epim"/>
    <property type="match status" value="1"/>
</dbReference>
<evidence type="ECO:0000313" key="6">
    <source>
        <dbReference type="Proteomes" id="UP001221413"/>
    </source>
</evidence>
<dbReference type="Gene3D" id="3.30.428.10">
    <property type="entry name" value="HIT-like"/>
    <property type="match status" value="1"/>
</dbReference>
<dbReference type="InterPro" id="IPR011146">
    <property type="entry name" value="HIT-like"/>
</dbReference>
<reference evidence="5" key="1">
    <citation type="submission" date="2023-01" db="EMBL/GenBank/DDBJ databases">
        <title>The chitinases involved in constricting ring structure development in the nematode-trapping fungus Drechslerella dactyloides.</title>
        <authorList>
            <person name="Wang R."/>
            <person name="Zhang L."/>
            <person name="Tang P."/>
            <person name="Li S."/>
            <person name="Liang L."/>
        </authorList>
    </citation>
    <scope>NUCLEOTIDE SEQUENCE</scope>
    <source>
        <strain evidence="5">YMF1.00031</strain>
    </source>
</reference>
<dbReference type="GO" id="GO:0005975">
    <property type="term" value="P:carbohydrate metabolic process"/>
    <property type="evidence" value="ECO:0007669"/>
    <property type="project" value="InterPro"/>
</dbReference>
<dbReference type="InterPro" id="IPR019808">
    <property type="entry name" value="Histidine_triad_CS"/>
</dbReference>
<accession>A0AAD6IY17</accession>
<dbReference type="EMBL" id="JAQGDS010000005">
    <property type="protein sequence ID" value="KAJ6260402.1"/>
    <property type="molecule type" value="Genomic_DNA"/>
</dbReference>
<dbReference type="SUPFAM" id="SSF54197">
    <property type="entry name" value="HIT-like"/>
    <property type="match status" value="1"/>
</dbReference>
<evidence type="ECO:0000256" key="1">
    <source>
        <dbReference type="PIRSR" id="PIRSR601310-1"/>
    </source>
</evidence>
<gene>
    <name evidence="5" type="ORF">Dda_4628</name>
</gene>
<dbReference type="GO" id="GO:0030246">
    <property type="term" value="F:carbohydrate binding"/>
    <property type="evidence" value="ECO:0007669"/>
    <property type="project" value="InterPro"/>
</dbReference>
<organism evidence="5 6">
    <name type="scientific">Drechslerella dactyloides</name>
    <name type="common">Nematode-trapping fungus</name>
    <name type="synonym">Arthrobotrys dactyloides</name>
    <dbReference type="NCBI Taxonomy" id="74499"/>
    <lineage>
        <taxon>Eukaryota</taxon>
        <taxon>Fungi</taxon>
        <taxon>Dikarya</taxon>
        <taxon>Ascomycota</taxon>
        <taxon>Pezizomycotina</taxon>
        <taxon>Orbiliomycetes</taxon>
        <taxon>Orbiliales</taxon>
        <taxon>Orbiliaceae</taxon>
        <taxon>Drechslerella</taxon>
    </lineage>
</organism>
<dbReference type="Proteomes" id="UP001221413">
    <property type="component" value="Unassembled WGS sequence"/>
</dbReference>
<evidence type="ECO:0000256" key="2">
    <source>
        <dbReference type="PIRSR" id="PIRSR601310-3"/>
    </source>
</evidence>
<dbReference type="InterPro" id="IPR018052">
    <property type="entry name" value="Ald1_epimerase_CS"/>
</dbReference>
<dbReference type="SUPFAM" id="SSF74650">
    <property type="entry name" value="Galactose mutarotase-like"/>
    <property type="match status" value="1"/>
</dbReference>
<dbReference type="InterPro" id="IPR008183">
    <property type="entry name" value="Aldose_1/G6P_1-epimerase"/>
</dbReference>
<dbReference type="GO" id="GO:0009117">
    <property type="term" value="P:nucleotide metabolic process"/>
    <property type="evidence" value="ECO:0007669"/>
    <property type="project" value="TreeGrafter"/>
</dbReference>
<dbReference type="Gene3D" id="2.70.98.10">
    <property type="match status" value="2"/>
</dbReference>